<reference evidence="1" key="4">
    <citation type="submission" date="2025-09" db="UniProtKB">
        <authorList>
            <consortium name="Ensembl"/>
        </authorList>
    </citation>
    <scope>IDENTIFICATION</scope>
    <source>
        <strain evidence="1">17573</strain>
    </source>
</reference>
<accession>A0A5F7ZHW1</accession>
<organism evidence="1 2">
    <name type="scientific">Macaca mulatta</name>
    <name type="common">Rhesus macaque</name>
    <dbReference type="NCBI Taxonomy" id="9544"/>
    <lineage>
        <taxon>Eukaryota</taxon>
        <taxon>Metazoa</taxon>
        <taxon>Chordata</taxon>
        <taxon>Craniata</taxon>
        <taxon>Vertebrata</taxon>
        <taxon>Euteleostomi</taxon>
        <taxon>Mammalia</taxon>
        <taxon>Eutheria</taxon>
        <taxon>Euarchontoglires</taxon>
        <taxon>Primates</taxon>
        <taxon>Haplorrhini</taxon>
        <taxon>Catarrhini</taxon>
        <taxon>Cercopithecidae</taxon>
        <taxon>Cercopithecinae</taxon>
        <taxon>Macaca</taxon>
    </lineage>
</organism>
<dbReference type="Proteomes" id="UP000006718">
    <property type="component" value="Chromosome 2"/>
</dbReference>
<evidence type="ECO:0000313" key="2">
    <source>
        <dbReference type="Proteomes" id="UP000006718"/>
    </source>
</evidence>
<proteinExistence type="predicted"/>
<keyword evidence="2" id="KW-1185">Reference proteome</keyword>
<evidence type="ECO:0000313" key="1">
    <source>
        <dbReference type="Ensembl" id="ENSMMUP00000065192.1"/>
    </source>
</evidence>
<dbReference type="VEuPathDB" id="HostDB:ENSMMUG00000061194"/>
<dbReference type="InParanoid" id="A0A5F7ZHW1"/>
<reference evidence="1" key="3">
    <citation type="submission" date="2025-08" db="UniProtKB">
        <authorList>
            <consortium name="Ensembl"/>
        </authorList>
    </citation>
    <scope>IDENTIFICATION</scope>
    <source>
        <strain evidence="1">17573</strain>
    </source>
</reference>
<name>A0A5F7ZHW1_MACMU</name>
<dbReference type="Ensembl" id="ENSMMUT00000096273.1">
    <property type="protein sequence ID" value="ENSMMUP00000065192.1"/>
    <property type="gene ID" value="ENSMMUG00000061194.1"/>
</dbReference>
<reference evidence="2" key="1">
    <citation type="journal article" date="2007" name="Science">
        <title>Evolutionary and biomedical insights from the rhesus macaque genome.</title>
        <authorList>
            <person name="Gibbs R.A."/>
            <person name="Rogers J."/>
            <person name="Katze M.G."/>
            <person name="Bumgarner R."/>
            <person name="Weinstock G.M."/>
            <person name="Mardis E.R."/>
            <person name="Remington K.A."/>
            <person name="Strausberg R.L."/>
            <person name="Venter J.C."/>
            <person name="Wilson R.K."/>
            <person name="Batzer M.A."/>
            <person name="Bustamante C.D."/>
            <person name="Eichler E.E."/>
            <person name="Hahn M.W."/>
            <person name="Hardison R.C."/>
            <person name="Makova K.D."/>
            <person name="Miller W."/>
            <person name="Milosavljevic A."/>
            <person name="Palermo R.E."/>
            <person name="Siepel A."/>
            <person name="Sikela J.M."/>
            <person name="Attaway T."/>
            <person name="Bell S."/>
            <person name="Bernard K.E."/>
            <person name="Buhay C.J."/>
            <person name="Chandrabose M.N."/>
            <person name="Dao M."/>
            <person name="Davis C."/>
            <person name="Delehaunty K.D."/>
            <person name="Ding Y."/>
            <person name="Dinh H.H."/>
            <person name="Dugan-Rocha S."/>
            <person name="Fulton L.A."/>
            <person name="Gabisi R.A."/>
            <person name="Garner T.T."/>
            <person name="Godfrey J."/>
            <person name="Hawes A.C."/>
            <person name="Hernandez J."/>
            <person name="Hines S."/>
            <person name="Holder M."/>
            <person name="Hume J."/>
            <person name="Jhangiani S.N."/>
            <person name="Joshi V."/>
            <person name="Khan Z.M."/>
            <person name="Kirkness E.F."/>
            <person name="Cree A."/>
            <person name="Fowler R.G."/>
            <person name="Lee S."/>
            <person name="Lewis L.R."/>
            <person name="Li Z."/>
            <person name="Liu Y.-S."/>
            <person name="Moore S.M."/>
            <person name="Muzny D."/>
            <person name="Nazareth L.V."/>
            <person name="Ngo D.N."/>
            <person name="Okwuonu G.O."/>
            <person name="Pai G."/>
            <person name="Parker D."/>
            <person name="Paul H.A."/>
            <person name="Pfannkoch C."/>
            <person name="Pohl C.S."/>
            <person name="Rogers Y.-H.C."/>
            <person name="Ruiz S.J."/>
            <person name="Sabo A."/>
            <person name="Santibanez J."/>
            <person name="Schneider B.W."/>
            <person name="Smith S.M."/>
            <person name="Sodergren E."/>
            <person name="Svatek A.F."/>
            <person name="Utterback T.R."/>
            <person name="Vattathil S."/>
            <person name="Warren W."/>
            <person name="White C.S."/>
            <person name="Chinwalla A.T."/>
            <person name="Feng Y."/>
            <person name="Halpern A.L."/>
            <person name="Hillier L.W."/>
            <person name="Huang X."/>
            <person name="Minx P."/>
            <person name="Nelson J.O."/>
            <person name="Pepin K.H."/>
            <person name="Qin X."/>
            <person name="Sutton G.G."/>
            <person name="Venter E."/>
            <person name="Walenz B.P."/>
            <person name="Wallis J.W."/>
            <person name="Worley K.C."/>
            <person name="Yang S.-P."/>
            <person name="Jones S.M."/>
            <person name="Marra M.A."/>
            <person name="Rocchi M."/>
            <person name="Schein J.E."/>
            <person name="Baertsch R."/>
            <person name="Clarke L."/>
            <person name="Csuros M."/>
            <person name="Glasscock J."/>
            <person name="Harris R.A."/>
            <person name="Havlak P."/>
            <person name="Jackson A.R."/>
            <person name="Jiang H."/>
            <person name="Liu Y."/>
            <person name="Messina D.N."/>
            <person name="Shen Y."/>
            <person name="Song H.X.-Z."/>
            <person name="Wylie T."/>
            <person name="Zhang L."/>
            <person name="Birney E."/>
            <person name="Han K."/>
            <person name="Konkel M.K."/>
            <person name="Lee J."/>
            <person name="Smit A.F.A."/>
            <person name="Ullmer B."/>
            <person name="Wang H."/>
            <person name="Xing J."/>
            <person name="Burhans R."/>
            <person name="Cheng Z."/>
            <person name="Karro J.E."/>
            <person name="Ma J."/>
            <person name="Raney B."/>
            <person name="She X."/>
            <person name="Cox M.J."/>
            <person name="Demuth J.P."/>
            <person name="Dumas L.J."/>
            <person name="Han S.-G."/>
            <person name="Hopkins J."/>
            <person name="Karimpour-Fard A."/>
            <person name="Kim Y.H."/>
            <person name="Pollack J.R."/>
            <person name="Vinar T."/>
            <person name="Addo-Quaye C."/>
            <person name="Degenhardt J."/>
            <person name="Denby A."/>
            <person name="Hubisz M.J."/>
            <person name="Indap A."/>
            <person name="Kosiol C."/>
            <person name="Lahn B.T."/>
            <person name="Lawson H.A."/>
            <person name="Marklein A."/>
            <person name="Nielsen R."/>
            <person name="Vallender E.J."/>
            <person name="Clark A.G."/>
            <person name="Ferguson B."/>
            <person name="Hernandez R.D."/>
            <person name="Hirani K."/>
            <person name="Kehrer-Sawatzki H."/>
            <person name="Kolb J."/>
            <person name="Patil S."/>
            <person name="Pu L.-L."/>
            <person name="Ren Y."/>
            <person name="Smith D.G."/>
            <person name="Wheeler D.A."/>
            <person name="Schenck I."/>
            <person name="Ball E.V."/>
            <person name="Chen R."/>
            <person name="Cooper D.N."/>
            <person name="Giardine B."/>
            <person name="Hsu F."/>
            <person name="Kent W.J."/>
            <person name="Lesk A."/>
            <person name="Nelson D.L."/>
            <person name="O'brien W.E."/>
            <person name="Pruefer K."/>
            <person name="Stenson P.D."/>
            <person name="Wallace J.C."/>
            <person name="Ke H."/>
            <person name="Liu X.-M."/>
            <person name="Wang P."/>
            <person name="Xiang A.P."/>
            <person name="Yang F."/>
            <person name="Barber G.P."/>
            <person name="Haussler D."/>
            <person name="Karolchik D."/>
            <person name="Kern A.D."/>
            <person name="Kuhn R.M."/>
            <person name="Smith K.E."/>
            <person name="Zwieg A.S."/>
        </authorList>
    </citation>
    <scope>NUCLEOTIDE SEQUENCE [LARGE SCALE GENOMIC DNA]</scope>
    <source>
        <strain evidence="2">17573</strain>
    </source>
</reference>
<reference evidence="1" key="2">
    <citation type="submission" date="2019-01" db="EMBL/GenBank/DDBJ databases">
        <authorList>
            <person name="Graves T."/>
            <person name="Eichler E.E."/>
            <person name="Wilson R.K."/>
        </authorList>
    </citation>
    <scope>NUCLEOTIDE SEQUENCE [LARGE SCALE GENOMIC DNA]</scope>
    <source>
        <strain evidence="1">17573</strain>
    </source>
</reference>
<sequence>MTIFQILILPIHEHGVFFHLFLSSLMSLNRFVVLLEEVCHIPCKLYSLFSSVSSNCEWEFTHYLAVCLLLVYRNACDFCTLILYPETLLKLLISLRRFCAETMGFSKYTIMSSANRDN</sequence>
<dbReference type="Bgee" id="ENSMMUG00000061194">
    <property type="expression patterns" value="Expressed in dorsolateral prefrontal cortex and 6 other cell types or tissues"/>
</dbReference>
<dbReference type="GeneTree" id="ENSGT01050000245398"/>
<protein>
    <submittedName>
        <fullName evidence="1">Uncharacterized protein</fullName>
    </submittedName>
</protein>
<dbReference type="AlphaFoldDB" id="A0A5F7ZHW1"/>